<evidence type="ECO:0000256" key="4">
    <source>
        <dbReference type="ARBA" id="ARBA00022989"/>
    </source>
</evidence>
<proteinExistence type="predicted"/>
<feature type="transmembrane region" description="Helical" evidence="6">
    <location>
        <begin position="350"/>
        <end position="375"/>
    </location>
</feature>
<dbReference type="PANTHER" id="PTHR23513">
    <property type="entry name" value="INTEGRAL MEMBRANE EFFLUX PROTEIN-RELATED"/>
    <property type="match status" value="1"/>
</dbReference>
<dbReference type="SUPFAM" id="SSF103473">
    <property type="entry name" value="MFS general substrate transporter"/>
    <property type="match status" value="1"/>
</dbReference>
<evidence type="ECO:0000256" key="3">
    <source>
        <dbReference type="ARBA" id="ARBA00022692"/>
    </source>
</evidence>
<keyword evidence="4 6" id="KW-1133">Transmembrane helix</keyword>
<dbReference type="EMBL" id="AHSR01000039">
    <property type="protein sequence ID" value="EMC22754.1"/>
    <property type="molecule type" value="Genomic_DNA"/>
</dbReference>
<feature type="transmembrane region" description="Helical" evidence="6">
    <location>
        <begin position="381"/>
        <end position="402"/>
    </location>
</feature>
<dbReference type="InterPro" id="IPR011701">
    <property type="entry name" value="MFS"/>
</dbReference>
<accession>A0A829BIX9</accession>
<dbReference type="GO" id="GO:0022857">
    <property type="term" value="F:transmembrane transporter activity"/>
    <property type="evidence" value="ECO:0007669"/>
    <property type="project" value="InterPro"/>
</dbReference>
<dbReference type="AlphaFoldDB" id="A0A829BIX9"/>
<feature type="transmembrane region" description="Helical" evidence="6">
    <location>
        <begin position="226"/>
        <end position="251"/>
    </location>
</feature>
<evidence type="ECO:0000256" key="6">
    <source>
        <dbReference type="SAM" id="Phobius"/>
    </source>
</evidence>
<evidence type="ECO:0000256" key="5">
    <source>
        <dbReference type="ARBA" id="ARBA00023136"/>
    </source>
</evidence>
<sequence length="406" mass="44806">MFNFFKKNKLFTQLASINLVSKIGDKLFYTAMLTTATSLPDGSIAVMVVSASETLPILISLFLGVVADRQRQKLKHLIGSSLFRAVMYISIGFIFKYPPTLLLVIFASLLNLLSDISGNYSTALFSPFTKILIKSEDMEEAQGFISVGTQLVTVFATFIGASLLTIYTESSLAMLNALIFLIVTLLYWSVKSPLKKQEDKLKIVEHEKTFLVVKENLRSFLSDNILLINLIQLAMLNGFFGGLTPIFALFIKSNNELVLLSNPVKISLLSGIMTLSMILGNSLTSKILRKYSIFHINVWSDVMILLIGIGFNLNSIWIIFLANSSLAFLLGIVAPRFSADVVNRYPVERIGGIITTVNALLVIAPPLTSLIFPMLSTISMLLAYSGFIVYALLLIVISLFLAKKNA</sequence>
<dbReference type="InterPro" id="IPR036259">
    <property type="entry name" value="MFS_trans_sf"/>
</dbReference>
<dbReference type="Proteomes" id="UP000011676">
    <property type="component" value="Unassembled WGS sequence"/>
</dbReference>
<evidence type="ECO:0008006" key="9">
    <source>
        <dbReference type="Google" id="ProtNLM"/>
    </source>
</evidence>
<gene>
    <name evidence="7" type="ORF">SMU82_08163</name>
</gene>
<evidence type="ECO:0000313" key="7">
    <source>
        <dbReference type="EMBL" id="EMC22754.1"/>
    </source>
</evidence>
<feature type="transmembrane region" description="Helical" evidence="6">
    <location>
        <begin position="46"/>
        <end position="65"/>
    </location>
</feature>
<organism evidence="7 8">
    <name type="scientific">Streptococcus mutans SM6</name>
    <dbReference type="NCBI Taxonomy" id="857119"/>
    <lineage>
        <taxon>Bacteria</taxon>
        <taxon>Bacillati</taxon>
        <taxon>Bacillota</taxon>
        <taxon>Bacilli</taxon>
        <taxon>Lactobacillales</taxon>
        <taxon>Streptococcaceae</taxon>
        <taxon>Streptococcus</taxon>
    </lineage>
</organism>
<dbReference type="Pfam" id="PF07690">
    <property type="entry name" value="MFS_1"/>
    <property type="match status" value="1"/>
</dbReference>
<reference evidence="7 8" key="1">
    <citation type="journal article" date="2013" name="Mol. Biol. Evol.">
        <title>Evolutionary and population genomics of the cavity causing bacteria Streptococcus mutans.</title>
        <authorList>
            <person name="Cornejo O.E."/>
            <person name="Lefebure T."/>
            <person name="Pavinski Bitar P.D."/>
            <person name="Lang P."/>
            <person name="Richards V.P."/>
            <person name="Eilertson K."/>
            <person name="Do T."/>
            <person name="Beighton D."/>
            <person name="Zeng L."/>
            <person name="Ahn S.J."/>
            <person name="Burne R.A."/>
            <person name="Siepel A."/>
            <person name="Bustamante C.D."/>
            <person name="Stanhope M.J."/>
        </authorList>
    </citation>
    <scope>NUCLEOTIDE SEQUENCE [LARGE SCALE GENOMIC DNA]</scope>
    <source>
        <strain evidence="7 8">SM6</strain>
    </source>
</reference>
<keyword evidence="5 6" id="KW-0472">Membrane</keyword>
<evidence type="ECO:0000313" key="8">
    <source>
        <dbReference type="Proteomes" id="UP000011676"/>
    </source>
</evidence>
<keyword evidence="3 6" id="KW-0812">Transmembrane</keyword>
<protein>
    <recommendedName>
        <fullName evidence="9">Permease</fullName>
    </recommendedName>
</protein>
<comment type="caution">
    <text evidence="7">The sequence shown here is derived from an EMBL/GenBank/DDBJ whole genome shotgun (WGS) entry which is preliminary data.</text>
</comment>
<dbReference type="PANTHER" id="PTHR23513:SF6">
    <property type="entry name" value="MAJOR FACILITATOR SUPERFAMILY ASSOCIATED DOMAIN-CONTAINING PROTEIN"/>
    <property type="match status" value="1"/>
</dbReference>
<feature type="transmembrane region" description="Helical" evidence="6">
    <location>
        <begin position="143"/>
        <end position="167"/>
    </location>
</feature>
<dbReference type="Gene3D" id="1.20.1250.20">
    <property type="entry name" value="MFS general substrate transporter like domains"/>
    <property type="match status" value="1"/>
</dbReference>
<name>A0A829BIX9_STRMG</name>
<feature type="transmembrane region" description="Helical" evidence="6">
    <location>
        <begin position="257"/>
        <end position="279"/>
    </location>
</feature>
<comment type="subcellular location">
    <subcellularLocation>
        <location evidence="1">Cell membrane</location>
        <topology evidence="1">Multi-pass membrane protein</topology>
    </subcellularLocation>
</comment>
<dbReference type="RefSeq" id="WP_002271185.1">
    <property type="nucleotide sequence ID" value="NZ_AHSR01000039.1"/>
</dbReference>
<evidence type="ECO:0000256" key="1">
    <source>
        <dbReference type="ARBA" id="ARBA00004651"/>
    </source>
</evidence>
<dbReference type="GO" id="GO:0005886">
    <property type="term" value="C:plasma membrane"/>
    <property type="evidence" value="ECO:0007669"/>
    <property type="project" value="UniProtKB-SubCell"/>
</dbReference>
<keyword evidence="2" id="KW-1003">Cell membrane</keyword>
<evidence type="ECO:0000256" key="2">
    <source>
        <dbReference type="ARBA" id="ARBA00022475"/>
    </source>
</evidence>
<feature type="transmembrane region" description="Helical" evidence="6">
    <location>
        <begin position="291"/>
        <end position="311"/>
    </location>
</feature>
<feature type="transmembrane region" description="Helical" evidence="6">
    <location>
        <begin position="173"/>
        <end position="190"/>
    </location>
</feature>